<evidence type="ECO:0000256" key="1">
    <source>
        <dbReference type="ARBA" id="ARBA00004496"/>
    </source>
</evidence>
<evidence type="ECO:0000259" key="10">
    <source>
        <dbReference type="Pfam" id="PF01636"/>
    </source>
</evidence>
<accession>A0A139WEZ1</accession>
<dbReference type="OMA" id="SICCPQP"/>
<dbReference type="eggNOG" id="ENOG502QT7T">
    <property type="taxonomic scope" value="Eukaryota"/>
</dbReference>
<evidence type="ECO:0000256" key="5">
    <source>
        <dbReference type="ARBA" id="ARBA00022777"/>
    </source>
</evidence>
<dbReference type="Pfam" id="PF01636">
    <property type="entry name" value="APH"/>
    <property type="match status" value="2"/>
</dbReference>
<evidence type="ECO:0000256" key="8">
    <source>
        <dbReference type="ARBA" id="ARBA00038873"/>
    </source>
</evidence>
<feature type="domain" description="Aminoglycoside phosphotransferase" evidence="10">
    <location>
        <begin position="58"/>
        <end position="278"/>
    </location>
</feature>
<name>A0A139WEZ1_TRICA</name>
<protein>
    <recommendedName>
        <fullName evidence="9">Hydroxylysine kinase</fullName>
        <ecNumber evidence="8">2.7.1.81</ecNumber>
    </recommendedName>
</protein>
<dbReference type="SUPFAM" id="SSF56112">
    <property type="entry name" value="Protein kinase-like (PK-like)"/>
    <property type="match status" value="2"/>
</dbReference>
<dbReference type="InParanoid" id="A0A139WEZ1"/>
<dbReference type="EC" id="2.7.1.81" evidence="8"/>
<organism evidence="11 12">
    <name type="scientific">Tribolium castaneum</name>
    <name type="common">Red flour beetle</name>
    <dbReference type="NCBI Taxonomy" id="7070"/>
    <lineage>
        <taxon>Eukaryota</taxon>
        <taxon>Metazoa</taxon>
        <taxon>Ecdysozoa</taxon>
        <taxon>Arthropoda</taxon>
        <taxon>Hexapoda</taxon>
        <taxon>Insecta</taxon>
        <taxon>Pterygota</taxon>
        <taxon>Neoptera</taxon>
        <taxon>Endopterygota</taxon>
        <taxon>Coleoptera</taxon>
        <taxon>Polyphaga</taxon>
        <taxon>Cucujiformia</taxon>
        <taxon>Tenebrionidae</taxon>
        <taxon>Tenebrionidae incertae sedis</taxon>
        <taxon>Tribolium</taxon>
    </lineage>
</organism>
<evidence type="ECO:0000256" key="2">
    <source>
        <dbReference type="ARBA" id="ARBA00006219"/>
    </source>
</evidence>
<keyword evidence="3" id="KW-0963">Cytoplasm</keyword>
<evidence type="ECO:0000256" key="3">
    <source>
        <dbReference type="ARBA" id="ARBA00022490"/>
    </source>
</evidence>
<dbReference type="GO" id="GO:0005737">
    <property type="term" value="C:cytoplasm"/>
    <property type="evidence" value="ECO:0007669"/>
    <property type="project" value="UniProtKB-SubCell"/>
</dbReference>
<reference evidence="11 12" key="2">
    <citation type="journal article" date="2010" name="Nucleic Acids Res.">
        <title>BeetleBase in 2010: revisions to provide comprehensive genomic information for Tribolium castaneum.</title>
        <authorList>
            <person name="Kim H.S."/>
            <person name="Murphy T."/>
            <person name="Xia J."/>
            <person name="Caragea D."/>
            <person name="Park Y."/>
            <person name="Beeman R.W."/>
            <person name="Lorenzen M.D."/>
            <person name="Butcher S."/>
            <person name="Manak J.R."/>
            <person name="Brown S.J."/>
        </authorList>
    </citation>
    <scope>GENOME REANNOTATION</scope>
    <source>
        <strain evidence="11 12">Georgia GA2</strain>
    </source>
</reference>
<comment type="function">
    <text evidence="7">Catalyzes the GTP-dependent phosphorylation of 5-hydroxy-L-lysine.</text>
</comment>
<evidence type="ECO:0000256" key="9">
    <source>
        <dbReference type="ARBA" id="ARBA00040505"/>
    </source>
</evidence>
<keyword evidence="12" id="KW-1185">Reference proteome</keyword>
<evidence type="ECO:0000256" key="7">
    <source>
        <dbReference type="ARBA" id="ARBA00037368"/>
    </source>
</evidence>
<dbReference type="GO" id="GO:0019202">
    <property type="term" value="F:amino acid kinase activity"/>
    <property type="evidence" value="ECO:0000318"/>
    <property type="project" value="GO_Central"/>
</dbReference>
<dbReference type="InterPro" id="IPR050249">
    <property type="entry name" value="Pseudomonas-type_ThrB"/>
</dbReference>
<gene>
    <name evidence="11" type="primary">AUGUSTUS-3.0.2_33769</name>
    <name evidence="11" type="ORF">TcasGA2_TC033769</name>
</gene>
<keyword evidence="5" id="KW-0418">Kinase</keyword>
<dbReference type="Gene3D" id="3.30.200.20">
    <property type="entry name" value="Phosphorylase Kinase, domain 1"/>
    <property type="match status" value="2"/>
</dbReference>
<dbReference type="PANTHER" id="PTHR21064:SF1">
    <property type="entry name" value="HYDROXYLYSINE KINASE"/>
    <property type="match status" value="1"/>
</dbReference>
<dbReference type="FunFam" id="3.30.200.20:FF:000549">
    <property type="entry name" value="hydroxylysine kinase"/>
    <property type="match status" value="2"/>
</dbReference>
<reference evidence="11 12" key="1">
    <citation type="journal article" date="2008" name="Nature">
        <title>The genome of the model beetle and pest Tribolium castaneum.</title>
        <authorList>
            <consortium name="Tribolium Genome Sequencing Consortium"/>
            <person name="Richards S."/>
            <person name="Gibbs R.A."/>
            <person name="Weinstock G.M."/>
            <person name="Brown S.J."/>
            <person name="Denell R."/>
            <person name="Beeman R.W."/>
            <person name="Gibbs R."/>
            <person name="Beeman R.W."/>
            <person name="Brown S.J."/>
            <person name="Bucher G."/>
            <person name="Friedrich M."/>
            <person name="Grimmelikhuijzen C.J."/>
            <person name="Klingler M."/>
            <person name="Lorenzen M."/>
            <person name="Richards S."/>
            <person name="Roth S."/>
            <person name="Schroder R."/>
            <person name="Tautz D."/>
            <person name="Zdobnov E.M."/>
            <person name="Muzny D."/>
            <person name="Gibbs R.A."/>
            <person name="Weinstock G.M."/>
            <person name="Attaway T."/>
            <person name="Bell S."/>
            <person name="Buhay C.J."/>
            <person name="Chandrabose M.N."/>
            <person name="Chavez D."/>
            <person name="Clerk-Blankenburg K.P."/>
            <person name="Cree A."/>
            <person name="Dao M."/>
            <person name="Davis C."/>
            <person name="Chacko J."/>
            <person name="Dinh H."/>
            <person name="Dugan-Rocha S."/>
            <person name="Fowler G."/>
            <person name="Garner T.T."/>
            <person name="Garnes J."/>
            <person name="Gnirke A."/>
            <person name="Hawes A."/>
            <person name="Hernandez J."/>
            <person name="Hines S."/>
            <person name="Holder M."/>
            <person name="Hume J."/>
            <person name="Jhangiani S.N."/>
            <person name="Joshi V."/>
            <person name="Khan Z.M."/>
            <person name="Jackson L."/>
            <person name="Kovar C."/>
            <person name="Kowis A."/>
            <person name="Lee S."/>
            <person name="Lewis L.R."/>
            <person name="Margolis J."/>
            <person name="Morgan M."/>
            <person name="Nazareth L.V."/>
            <person name="Nguyen N."/>
            <person name="Okwuonu G."/>
            <person name="Parker D."/>
            <person name="Richards S."/>
            <person name="Ruiz S.J."/>
            <person name="Santibanez J."/>
            <person name="Savard J."/>
            <person name="Scherer S.E."/>
            <person name="Schneider B."/>
            <person name="Sodergren E."/>
            <person name="Tautz D."/>
            <person name="Vattahil S."/>
            <person name="Villasana D."/>
            <person name="White C.S."/>
            <person name="Wright R."/>
            <person name="Park Y."/>
            <person name="Beeman R.W."/>
            <person name="Lord J."/>
            <person name="Oppert B."/>
            <person name="Lorenzen M."/>
            <person name="Brown S."/>
            <person name="Wang L."/>
            <person name="Savard J."/>
            <person name="Tautz D."/>
            <person name="Richards S."/>
            <person name="Weinstock G."/>
            <person name="Gibbs R.A."/>
            <person name="Liu Y."/>
            <person name="Worley K."/>
            <person name="Weinstock G."/>
            <person name="Elsik C.G."/>
            <person name="Reese J.T."/>
            <person name="Elhaik E."/>
            <person name="Landan G."/>
            <person name="Graur D."/>
            <person name="Arensburger P."/>
            <person name="Atkinson P."/>
            <person name="Beeman R.W."/>
            <person name="Beidler J."/>
            <person name="Brown S.J."/>
            <person name="Demuth J.P."/>
            <person name="Drury D.W."/>
            <person name="Du Y.Z."/>
            <person name="Fujiwara H."/>
            <person name="Lorenzen M."/>
            <person name="Maselli V."/>
            <person name="Osanai M."/>
            <person name="Park Y."/>
            <person name="Robertson H.M."/>
            <person name="Tu Z."/>
            <person name="Wang J.J."/>
            <person name="Wang S."/>
            <person name="Richards S."/>
            <person name="Song H."/>
            <person name="Zhang L."/>
            <person name="Sodergren E."/>
            <person name="Werner D."/>
            <person name="Stanke M."/>
            <person name="Morgenstern B."/>
            <person name="Solovyev V."/>
            <person name="Kosarev P."/>
            <person name="Brown G."/>
            <person name="Chen H.C."/>
            <person name="Ermolaeva O."/>
            <person name="Hlavina W."/>
            <person name="Kapustin Y."/>
            <person name="Kiryutin B."/>
            <person name="Kitts P."/>
            <person name="Maglott D."/>
            <person name="Pruitt K."/>
            <person name="Sapojnikov V."/>
            <person name="Souvorov A."/>
            <person name="Mackey A.J."/>
            <person name="Waterhouse R.M."/>
            <person name="Wyder S."/>
            <person name="Zdobnov E.M."/>
            <person name="Zdobnov E.M."/>
            <person name="Wyder S."/>
            <person name="Kriventseva E.V."/>
            <person name="Kadowaki T."/>
            <person name="Bork P."/>
            <person name="Aranda M."/>
            <person name="Bao R."/>
            <person name="Beermann A."/>
            <person name="Berns N."/>
            <person name="Bolognesi R."/>
            <person name="Bonneton F."/>
            <person name="Bopp D."/>
            <person name="Brown S.J."/>
            <person name="Bucher G."/>
            <person name="Butts T."/>
            <person name="Chaumot A."/>
            <person name="Denell R.E."/>
            <person name="Ferrier D.E."/>
            <person name="Friedrich M."/>
            <person name="Gordon C.M."/>
            <person name="Jindra M."/>
            <person name="Klingler M."/>
            <person name="Lan Q."/>
            <person name="Lattorff H.M."/>
            <person name="Laudet V."/>
            <person name="von Levetsow C."/>
            <person name="Liu Z."/>
            <person name="Lutz R."/>
            <person name="Lynch J.A."/>
            <person name="da Fonseca R.N."/>
            <person name="Posnien N."/>
            <person name="Reuter R."/>
            <person name="Roth S."/>
            <person name="Savard J."/>
            <person name="Schinko J.B."/>
            <person name="Schmitt C."/>
            <person name="Schoppmeier M."/>
            <person name="Schroder R."/>
            <person name="Shippy T.D."/>
            <person name="Simonnet F."/>
            <person name="Marques-Souza H."/>
            <person name="Tautz D."/>
            <person name="Tomoyasu Y."/>
            <person name="Trauner J."/>
            <person name="Van der Zee M."/>
            <person name="Vervoort M."/>
            <person name="Wittkopp N."/>
            <person name="Wimmer E.A."/>
            <person name="Yang X."/>
            <person name="Jones A.K."/>
            <person name="Sattelle D.B."/>
            <person name="Ebert P.R."/>
            <person name="Nelson D."/>
            <person name="Scott J.G."/>
            <person name="Beeman R.W."/>
            <person name="Muthukrishnan S."/>
            <person name="Kramer K.J."/>
            <person name="Arakane Y."/>
            <person name="Beeman R.W."/>
            <person name="Zhu Q."/>
            <person name="Hogenkamp D."/>
            <person name="Dixit R."/>
            <person name="Oppert B."/>
            <person name="Jiang H."/>
            <person name="Zou Z."/>
            <person name="Marshall J."/>
            <person name="Elpidina E."/>
            <person name="Vinokurov K."/>
            <person name="Oppert C."/>
            <person name="Zou Z."/>
            <person name="Evans J."/>
            <person name="Lu Z."/>
            <person name="Zhao P."/>
            <person name="Sumathipala N."/>
            <person name="Altincicek B."/>
            <person name="Vilcinskas A."/>
            <person name="Williams M."/>
            <person name="Hultmark D."/>
            <person name="Hetru C."/>
            <person name="Jiang H."/>
            <person name="Grimmelikhuijzen C.J."/>
            <person name="Hauser F."/>
            <person name="Cazzamali G."/>
            <person name="Williamson M."/>
            <person name="Park Y."/>
            <person name="Li B."/>
            <person name="Tanaka Y."/>
            <person name="Predel R."/>
            <person name="Neupert S."/>
            <person name="Schachtner J."/>
            <person name="Verleyen P."/>
            <person name="Raible F."/>
            <person name="Bork P."/>
            <person name="Friedrich M."/>
            <person name="Walden K.K."/>
            <person name="Robertson H.M."/>
            <person name="Angeli S."/>
            <person name="Foret S."/>
            <person name="Bucher G."/>
            <person name="Schuetz S."/>
            <person name="Maleszka R."/>
            <person name="Wimmer E.A."/>
            <person name="Beeman R.W."/>
            <person name="Lorenzen M."/>
            <person name="Tomoyasu Y."/>
            <person name="Miller S.C."/>
            <person name="Grossmann D."/>
            <person name="Bucher G."/>
        </authorList>
    </citation>
    <scope>NUCLEOTIDE SEQUENCE [LARGE SCALE GENOMIC DNA]</scope>
    <source>
        <strain evidence="11 12">Georgia GA2</strain>
    </source>
</reference>
<dbReference type="AlphaFoldDB" id="A0A139WEZ1"/>
<comment type="similarity">
    <text evidence="2">Belongs to the aminoglycoside phosphotransferase family.</text>
</comment>
<evidence type="ECO:0000256" key="6">
    <source>
        <dbReference type="ARBA" id="ARBA00036820"/>
    </source>
</evidence>
<comment type="catalytic activity">
    <reaction evidence="6">
        <text>(5R)-5-hydroxy-L-lysine + GTP = (5R)-5-phosphooxy-L-lysine + GDP + H(+)</text>
        <dbReference type="Rhea" id="RHEA:19049"/>
        <dbReference type="ChEBI" id="CHEBI:15378"/>
        <dbReference type="ChEBI" id="CHEBI:37565"/>
        <dbReference type="ChEBI" id="CHEBI:57882"/>
        <dbReference type="ChEBI" id="CHEBI:58189"/>
        <dbReference type="ChEBI" id="CHEBI:58357"/>
        <dbReference type="EC" id="2.7.1.81"/>
    </reaction>
</comment>
<keyword evidence="4" id="KW-0808">Transferase</keyword>
<dbReference type="STRING" id="7070.A0A139WEZ1"/>
<dbReference type="GO" id="GO:0047992">
    <property type="term" value="F:hydroxylysine kinase activity"/>
    <property type="evidence" value="ECO:0007669"/>
    <property type="project" value="UniProtKB-EC"/>
</dbReference>
<dbReference type="Proteomes" id="UP000007266">
    <property type="component" value="Linkage group 7"/>
</dbReference>
<dbReference type="InterPro" id="IPR002575">
    <property type="entry name" value="Aminoglycoside_PTrfase"/>
</dbReference>
<dbReference type="FunFam" id="3.90.1200.10:FF:000007">
    <property type="entry name" value="hydroxylysine kinase isoform X1"/>
    <property type="match status" value="2"/>
</dbReference>
<dbReference type="PANTHER" id="PTHR21064">
    <property type="entry name" value="AMINOGLYCOSIDE PHOSPHOTRANSFERASE DOMAIN-CONTAINING PROTEIN-RELATED"/>
    <property type="match status" value="1"/>
</dbReference>
<dbReference type="EMBL" id="KQ971354">
    <property type="protein sequence ID" value="KYB26429.1"/>
    <property type="molecule type" value="Genomic_DNA"/>
</dbReference>
<evidence type="ECO:0000313" key="11">
    <source>
        <dbReference type="EMBL" id="KYB26429.1"/>
    </source>
</evidence>
<dbReference type="Gene3D" id="3.90.1200.10">
    <property type="match status" value="2"/>
</dbReference>
<proteinExistence type="inferred from homology"/>
<feature type="domain" description="Aminoglycoside phosphotransferase" evidence="10">
    <location>
        <begin position="419"/>
        <end position="633"/>
    </location>
</feature>
<evidence type="ECO:0000313" key="12">
    <source>
        <dbReference type="Proteomes" id="UP000007266"/>
    </source>
</evidence>
<sequence length="724" mass="81851">MHAGNVLEFQLQPGVSIKPKVDENEVKNILSGIYGLKCVSIKQLNGYDDFNFHVKVSDECDNENIKKINKDGYILKVINSLDSQRPQFFEAQNEVLRFLGKTSICCPQPVQNKSGEFYIIRTFSSGKHIVRLLEFIAGSILHQVPTSVNLFYKVGKFAAQLDQALKKFHHPAYDCIKSVWHLESAPQLSKFLYVITDETRKKIVSEVIEDFPKRVLAAKSRLEKGVIHGDFNEQNILVDEKDNELYVKAILDFGDSQFGCYIYELAIAMAYMMIQGKSIEAGGYVLAGYNSVRKISDEEYNLLKTCIAARMSQSLVLGVYTSIHDPDNPYILTTAKTGWALLVDFWSKPESELLEIKTMDTGNVLASQLQPGVSVKPKVDENEVKNILSSIYGLNCVSIKQLNGYDDFNFHVKVSDKCDNKNIKKVNKDGYILKIINSLDSQRPQFFEAQNEVLRFLGKTSICCPQPVQSKNGEFNIIRTFSSGKHIVRLLEFITGSILQQVPISMKLFYKVGKFAAQLDQALKKFHHPAYDCIKSAWHLESAPQLSQLLYVITDKAKKTIISEVFEEFPKRVLAANLEKGIIHGDFNEHNILVDEKDNEFYVKGILDFGDTHVSCYIFELAITMAYLMIQGKSIEAGGYVLAGYNSVRKISDEEYNLLKICIAVRLCQSLVIGAYSSMNDPDNPYILISAKGVWALLSDLWPKPESELLEVWKKIVDETADWS</sequence>
<comment type="subcellular location">
    <subcellularLocation>
        <location evidence="1">Cytoplasm</location>
    </subcellularLocation>
</comment>
<evidence type="ECO:0000256" key="4">
    <source>
        <dbReference type="ARBA" id="ARBA00022679"/>
    </source>
</evidence>
<dbReference type="InterPro" id="IPR011009">
    <property type="entry name" value="Kinase-like_dom_sf"/>
</dbReference>